<evidence type="ECO:0008006" key="6">
    <source>
        <dbReference type="Google" id="ProtNLM"/>
    </source>
</evidence>
<dbReference type="InterPro" id="IPR002885">
    <property type="entry name" value="PPR_rpt"/>
</dbReference>
<feature type="repeat" description="PPR" evidence="2">
    <location>
        <begin position="106"/>
        <end position="140"/>
    </location>
</feature>
<dbReference type="PROSITE" id="PS51375">
    <property type="entry name" value="PPR"/>
    <property type="match status" value="4"/>
</dbReference>
<dbReference type="EMBL" id="JBJXBP010000003">
    <property type="protein sequence ID" value="KAL3839959.1"/>
    <property type="molecule type" value="Genomic_DNA"/>
</dbReference>
<evidence type="ECO:0000256" key="3">
    <source>
        <dbReference type="SAM" id="Phobius"/>
    </source>
</evidence>
<feature type="repeat" description="PPR" evidence="2">
    <location>
        <begin position="208"/>
        <end position="242"/>
    </location>
</feature>
<proteinExistence type="predicted"/>
<keyword evidence="5" id="KW-1185">Reference proteome</keyword>
<feature type="transmembrane region" description="Helical" evidence="3">
    <location>
        <begin position="634"/>
        <end position="655"/>
    </location>
</feature>
<feature type="repeat" description="PPR" evidence="2">
    <location>
        <begin position="5"/>
        <end position="39"/>
    </location>
</feature>
<keyword evidence="3" id="KW-0472">Membrane</keyword>
<reference evidence="4 5" key="1">
    <citation type="submission" date="2024-12" db="EMBL/GenBank/DDBJ databases">
        <title>The unique morphological basis and parallel evolutionary history of personate flowers in Penstemon.</title>
        <authorList>
            <person name="Depatie T.H."/>
            <person name="Wessinger C.A."/>
        </authorList>
    </citation>
    <scope>NUCLEOTIDE SEQUENCE [LARGE SCALE GENOMIC DNA]</scope>
    <source>
        <strain evidence="4">WTNN_2</strain>
        <tissue evidence="4">Leaf</tissue>
    </source>
</reference>
<name>A0ABD3TS82_9LAMI</name>
<comment type="caution">
    <text evidence="4">The sequence shown here is derived from an EMBL/GenBank/DDBJ whole genome shotgun (WGS) entry which is preliminary data.</text>
</comment>
<dbReference type="InterPro" id="IPR011990">
    <property type="entry name" value="TPR-like_helical_dom_sf"/>
</dbReference>
<dbReference type="GO" id="GO:0099402">
    <property type="term" value="P:plant organ development"/>
    <property type="evidence" value="ECO:0007669"/>
    <property type="project" value="UniProtKB-ARBA"/>
</dbReference>
<evidence type="ECO:0000313" key="4">
    <source>
        <dbReference type="EMBL" id="KAL3839959.1"/>
    </source>
</evidence>
<dbReference type="Proteomes" id="UP001634393">
    <property type="component" value="Unassembled WGS sequence"/>
</dbReference>
<feature type="repeat" description="PPR" evidence="2">
    <location>
        <begin position="411"/>
        <end position="445"/>
    </location>
</feature>
<protein>
    <recommendedName>
        <fullName evidence="6">Pentatricopeptide repeat-containing protein</fullName>
    </recommendedName>
</protein>
<accession>A0ABD3TS82</accession>
<keyword evidence="3" id="KW-1133">Transmembrane helix</keyword>
<gene>
    <name evidence="4" type="ORF">ACJIZ3_024550</name>
</gene>
<dbReference type="AlphaFoldDB" id="A0ABD3TS82"/>
<evidence type="ECO:0000256" key="2">
    <source>
        <dbReference type="PROSITE-ProRule" id="PRU00708"/>
    </source>
</evidence>
<organism evidence="4 5">
    <name type="scientific">Penstemon smallii</name>
    <dbReference type="NCBI Taxonomy" id="265156"/>
    <lineage>
        <taxon>Eukaryota</taxon>
        <taxon>Viridiplantae</taxon>
        <taxon>Streptophyta</taxon>
        <taxon>Embryophyta</taxon>
        <taxon>Tracheophyta</taxon>
        <taxon>Spermatophyta</taxon>
        <taxon>Magnoliopsida</taxon>
        <taxon>eudicotyledons</taxon>
        <taxon>Gunneridae</taxon>
        <taxon>Pentapetalae</taxon>
        <taxon>asterids</taxon>
        <taxon>lamiids</taxon>
        <taxon>Lamiales</taxon>
        <taxon>Plantaginaceae</taxon>
        <taxon>Cheloneae</taxon>
        <taxon>Penstemon</taxon>
    </lineage>
</organism>
<dbReference type="Gene3D" id="1.25.40.10">
    <property type="entry name" value="Tetratricopeptide repeat domain"/>
    <property type="match status" value="5"/>
</dbReference>
<dbReference type="PANTHER" id="PTHR24015">
    <property type="entry name" value="OS07G0578800 PROTEIN-RELATED"/>
    <property type="match status" value="1"/>
</dbReference>
<dbReference type="NCBIfam" id="TIGR00756">
    <property type="entry name" value="PPR"/>
    <property type="match status" value="3"/>
</dbReference>
<keyword evidence="3" id="KW-0812">Transmembrane</keyword>
<dbReference type="Pfam" id="PF13041">
    <property type="entry name" value="PPR_2"/>
    <property type="match status" value="3"/>
</dbReference>
<dbReference type="PANTHER" id="PTHR24015:SF2012">
    <property type="entry name" value="PENTACOTRIPEPTIDE-REPEAT REGION OF PRORP DOMAIN-CONTAINING PROTEIN"/>
    <property type="match status" value="1"/>
</dbReference>
<evidence type="ECO:0000256" key="1">
    <source>
        <dbReference type="ARBA" id="ARBA00022737"/>
    </source>
</evidence>
<dbReference type="Pfam" id="PF01535">
    <property type="entry name" value="PPR"/>
    <property type="match status" value="4"/>
</dbReference>
<keyword evidence="1" id="KW-0677">Repeat</keyword>
<dbReference type="FunFam" id="1.25.40.10:FF:000158">
    <property type="entry name" value="pentatricopeptide repeat-containing protein At2g33680"/>
    <property type="match status" value="1"/>
</dbReference>
<evidence type="ECO:0000313" key="5">
    <source>
        <dbReference type="Proteomes" id="UP001634393"/>
    </source>
</evidence>
<sequence>MPERDVITWNIMISGHYRHGFLKESYKFYNQMVSRGCIENTSTFSSVLSMCSNAGFYGLGLVVQCRAIVLGFSMNLYIVSALVDLYMHMGLFDVALRLFSTLPERNLATWNVVLRRVCGTGRSKELLRLYNDMKLDRVEPNGLTFCYLIQGCGYDRFLDEGMQLHCCIIKKGLVGSNLFVANALVDFYSACGSFFEAKKSFEVIPPEDVISWNSMVSVCAANAYPFEALELFQRTHFWGKKPSASSFLGFLKLSSKINNILLGKQVHCCLLKLGLFTVIVQSALIDTYGKCGDIESSFRIFDSVPERTVECCNPLMTSLLRFGLMEDVIELFGLMVDNQIGYDEVSICSTLKALSISASATLASCTLLHCCSTKSGFDSDVAVACSLIDAYSRFGVVEFSHKIFNQLPFPNVMCFTSIISALARNGLGKECILMFNAMIQKGLKPDKVTVLSVLMGCNHSGLVEEGRLIFGSMQTHYGLVPERQHHSCMVDLLGRAGLVDEAEQLLKDTAWEGDTLIWSSVLRSCRIYRNEQVGKRAAKFLVDLDPENPSGWLQASNFYSDIGDFESSNHFREVAAATKISREVGREVGMSLIEFIIRTHSTKLADNVFVIQQIHPGFTSTHNSCIILVNTPSVFFLFVALAKFSYLLLFVALGFQCKIKVFFTNFTLLTNTYH</sequence>
<dbReference type="InterPro" id="IPR046960">
    <property type="entry name" value="PPR_At4g14850-like_plant"/>
</dbReference>